<evidence type="ECO:0000256" key="2">
    <source>
        <dbReference type="SAM" id="Phobius"/>
    </source>
</evidence>
<sequence length="155" mass="16066">MKFSSFISLLALPAASGYAFVSSSSRSNTFGSSSTTVSKRSSSNTLKMVDQQVLMGAGIAVAGTLAGIGLVAFTETQGERAKARGGGISDNMATSIAGSLMEDVEVSSVSDLGGLTSQLENALKQSGGVDDNKMQELELTEEEKKKIAEDLDDGW</sequence>
<evidence type="ECO:0000256" key="3">
    <source>
        <dbReference type="SAM" id="SignalP"/>
    </source>
</evidence>
<feature type="compositionally biased region" description="Basic and acidic residues" evidence="1">
    <location>
        <begin position="130"/>
        <end position="149"/>
    </location>
</feature>
<comment type="caution">
    <text evidence="4">The sequence shown here is derived from an EMBL/GenBank/DDBJ whole genome shotgun (WGS) entry which is preliminary data.</text>
</comment>
<dbReference type="EMBL" id="BLLK01000022">
    <property type="protein sequence ID" value="GFH45964.1"/>
    <property type="molecule type" value="Genomic_DNA"/>
</dbReference>
<evidence type="ECO:0000256" key="1">
    <source>
        <dbReference type="SAM" id="MobiDB-lite"/>
    </source>
</evidence>
<keyword evidence="5" id="KW-1185">Reference proteome</keyword>
<keyword evidence="2" id="KW-1133">Transmembrane helix</keyword>
<evidence type="ECO:0000313" key="4">
    <source>
        <dbReference type="EMBL" id="GFH45964.1"/>
    </source>
</evidence>
<proteinExistence type="predicted"/>
<accession>A0AAD3H129</accession>
<evidence type="ECO:0000313" key="5">
    <source>
        <dbReference type="Proteomes" id="UP001054902"/>
    </source>
</evidence>
<organism evidence="4 5">
    <name type="scientific">Chaetoceros tenuissimus</name>
    <dbReference type="NCBI Taxonomy" id="426638"/>
    <lineage>
        <taxon>Eukaryota</taxon>
        <taxon>Sar</taxon>
        <taxon>Stramenopiles</taxon>
        <taxon>Ochrophyta</taxon>
        <taxon>Bacillariophyta</taxon>
        <taxon>Coscinodiscophyceae</taxon>
        <taxon>Chaetocerotophycidae</taxon>
        <taxon>Chaetocerotales</taxon>
        <taxon>Chaetocerotaceae</taxon>
        <taxon>Chaetoceros</taxon>
    </lineage>
</organism>
<feature type="chain" id="PRO_5042169401" description="PS II complex 12 kDa extrinsic protein" evidence="3">
    <location>
        <begin position="20"/>
        <end position="155"/>
    </location>
</feature>
<keyword evidence="2" id="KW-0812">Transmembrane</keyword>
<dbReference type="AlphaFoldDB" id="A0AAD3H129"/>
<feature type="transmembrane region" description="Helical" evidence="2">
    <location>
        <begin position="53"/>
        <end position="74"/>
    </location>
</feature>
<reference evidence="4 5" key="1">
    <citation type="journal article" date="2021" name="Sci. Rep.">
        <title>The genome of the diatom Chaetoceros tenuissimus carries an ancient integrated fragment of an extant virus.</title>
        <authorList>
            <person name="Hongo Y."/>
            <person name="Kimura K."/>
            <person name="Takaki Y."/>
            <person name="Yoshida Y."/>
            <person name="Baba S."/>
            <person name="Kobayashi G."/>
            <person name="Nagasaki K."/>
            <person name="Hano T."/>
            <person name="Tomaru Y."/>
        </authorList>
    </citation>
    <scope>NUCLEOTIDE SEQUENCE [LARGE SCALE GENOMIC DNA]</scope>
    <source>
        <strain evidence="4 5">NIES-3715</strain>
    </source>
</reference>
<protein>
    <recommendedName>
        <fullName evidence="6">PS II complex 12 kDa extrinsic protein</fullName>
    </recommendedName>
</protein>
<keyword evidence="3" id="KW-0732">Signal</keyword>
<gene>
    <name evidence="4" type="ORF">CTEN210_02438</name>
</gene>
<feature type="signal peptide" evidence="3">
    <location>
        <begin position="1"/>
        <end position="19"/>
    </location>
</feature>
<evidence type="ECO:0008006" key="6">
    <source>
        <dbReference type="Google" id="ProtNLM"/>
    </source>
</evidence>
<name>A0AAD3H129_9STRA</name>
<feature type="region of interest" description="Disordered" evidence="1">
    <location>
        <begin position="123"/>
        <end position="155"/>
    </location>
</feature>
<keyword evidence="2" id="KW-0472">Membrane</keyword>
<dbReference type="Proteomes" id="UP001054902">
    <property type="component" value="Unassembled WGS sequence"/>
</dbReference>